<keyword evidence="12" id="KW-1185">Reference proteome</keyword>
<dbReference type="OrthoDB" id="1740355at2759"/>
<dbReference type="PANTHER" id="PTHR43806:SF7">
    <property type="entry name" value="MEMBRANE-BOUND TRANSCRIPTION FACTOR SITE-1 PROTEASE"/>
    <property type="match status" value="1"/>
</dbReference>
<evidence type="ECO:0000259" key="10">
    <source>
        <dbReference type="Pfam" id="PF23094"/>
    </source>
</evidence>
<keyword evidence="7" id="KW-0732">Signal</keyword>
<keyword evidence="6" id="KW-1133">Transmembrane helix</keyword>
<accession>A0A177B789</accession>
<keyword evidence="2 5" id="KW-0645">Protease</keyword>
<gene>
    <name evidence="11" type="ORF">A3Q56_02734</name>
</gene>
<evidence type="ECO:0000313" key="12">
    <source>
        <dbReference type="Proteomes" id="UP000078046"/>
    </source>
</evidence>
<dbReference type="InterPro" id="IPR057032">
    <property type="entry name" value="MBTPS1_4th"/>
</dbReference>
<dbReference type="Proteomes" id="UP000078046">
    <property type="component" value="Unassembled WGS sequence"/>
</dbReference>
<feature type="domain" description="MBTPS1 fourth" evidence="9">
    <location>
        <begin position="477"/>
        <end position="753"/>
    </location>
</feature>
<proteinExistence type="inferred from homology"/>
<evidence type="ECO:0000259" key="9">
    <source>
        <dbReference type="Pfam" id="PF23090"/>
    </source>
</evidence>
<dbReference type="Pfam" id="PF23094">
    <property type="entry name" value="MBTPS1_3rd"/>
    <property type="match status" value="1"/>
</dbReference>
<keyword evidence="3 5" id="KW-0378">Hydrolase</keyword>
<evidence type="ECO:0000256" key="6">
    <source>
        <dbReference type="SAM" id="Phobius"/>
    </source>
</evidence>
<dbReference type="Gene3D" id="3.40.50.200">
    <property type="entry name" value="Peptidase S8/S53 domain"/>
    <property type="match status" value="1"/>
</dbReference>
<evidence type="ECO:0000256" key="3">
    <source>
        <dbReference type="ARBA" id="ARBA00022801"/>
    </source>
</evidence>
<comment type="caution">
    <text evidence="11">The sequence shown here is derived from an EMBL/GenBank/DDBJ whole genome shotgun (WGS) entry which is preliminary data.</text>
</comment>
<dbReference type="InterPro" id="IPR000209">
    <property type="entry name" value="Peptidase_S8/S53_dom"/>
</dbReference>
<dbReference type="GO" id="GO:0006508">
    <property type="term" value="P:proteolysis"/>
    <property type="evidence" value="ECO:0007669"/>
    <property type="project" value="UniProtKB-KW"/>
</dbReference>
<feature type="signal peptide" evidence="7">
    <location>
        <begin position="1"/>
        <end position="18"/>
    </location>
</feature>
<sequence length="845" mass="96111">MFFILILFHIGNLAQLNGKNVSRISLFKLFEIQKLWNRGINGGNVSIAILDSGLSEFYSKRVVNITNYSNAHSSNDTIGHGTHVAGILISDYEDCRGIIDNHNIHILKILNNNQDSETSWFIESFNYVLENDVKIVNLSIGGRNYLDKIFVSKITEMIKRGVIIVCAVGNEGPTFGTINNPADLIYTIGVGSTNYDGKISPFSSRGMTLGELSDGGYGRVKPDVVTFGECIFSLVIKNGKYQCTSKNGTSFTAPVITSIISLAISAYSKNSINYLSQYCNFNNIVSPELFNKLKCVNFIFNAAFAKQLLISSAKKLDNYSMFEQGAGLVVPNQVIDALLTMEPHISAFPNIIDWLGCPYYWPFCSQPLYYSSQTVIVNITIINSISIKSKIYNYDVKNVQNGQYLDVKVKHSSEIYPYFGYLSMEIQINQNITSVLIETEVVVCIEGIYVSSSDYSTDTNYRRNITISLKIQTVETPPRSKRILIDQYHQISYPNYNIPSDHFDFSSNDNSDIFDSFCDHIHTNFKGFYGYLRGNGYYVESFYQKKINFNPQLYSVLILIDVEREFSKIEMNKLYGFVNENGLSIFLFSEWYNNDILKRLKFTEDYGKSKKFDLPGSNLVSYNNLLARWGIMLDDVVISGNFSYNGEIVHINSGGSILMYPQYSYIITSRMINTGRQYLMNEPNKKVSNLNGFLGVDSDILVIYSPRSNSKYSKSGKIIVFTDSSCLDDSCNTNACFSFIYSILKYIDTNLMNIELSKLIKYSLEGSLFRLNNETLLQKGHLIDTDCIYHFGDIYHSLNRLPDKCAEKYLPTKTFLVNKYLAIPFFIVLILIFNKLYRKRWKIFG</sequence>
<evidence type="ECO:0000256" key="1">
    <source>
        <dbReference type="ARBA" id="ARBA00011073"/>
    </source>
</evidence>
<feature type="domain" description="MBTPS1 third" evidence="10">
    <location>
        <begin position="348"/>
        <end position="476"/>
    </location>
</feature>
<feature type="transmembrane region" description="Helical" evidence="6">
    <location>
        <begin position="820"/>
        <end position="837"/>
    </location>
</feature>
<evidence type="ECO:0000256" key="4">
    <source>
        <dbReference type="ARBA" id="ARBA00022825"/>
    </source>
</evidence>
<dbReference type="InterPro" id="IPR050131">
    <property type="entry name" value="Peptidase_S8_subtilisin-like"/>
</dbReference>
<dbReference type="GO" id="GO:0005794">
    <property type="term" value="C:Golgi apparatus"/>
    <property type="evidence" value="ECO:0007669"/>
    <property type="project" value="TreeGrafter"/>
</dbReference>
<protein>
    <submittedName>
        <fullName evidence="11">Uncharacterized protein</fullName>
    </submittedName>
</protein>
<dbReference type="InterPro" id="IPR057060">
    <property type="entry name" value="MBTPS1_3rd"/>
</dbReference>
<dbReference type="AlphaFoldDB" id="A0A177B789"/>
<dbReference type="Pfam" id="PF23090">
    <property type="entry name" value="MBTPS1_4th"/>
    <property type="match status" value="1"/>
</dbReference>
<feature type="active site" description="Charge relay system" evidence="5">
    <location>
        <position position="51"/>
    </location>
</feature>
<dbReference type="PROSITE" id="PS51892">
    <property type="entry name" value="SUBTILASE"/>
    <property type="match status" value="1"/>
</dbReference>
<dbReference type="Pfam" id="PF00082">
    <property type="entry name" value="Peptidase_S8"/>
    <property type="match status" value="1"/>
</dbReference>
<dbReference type="GO" id="GO:0004252">
    <property type="term" value="F:serine-type endopeptidase activity"/>
    <property type="evidence" value="ECO:0007669"/>
    <property type="project" value="UniProtKB-UniRule"/>
</dbReference>
<evidence type="ECO:0000256" key="5">
    <source>
        <dbReference type="PROSITE-ProRule" id="PRU01240"/>
    </source>
</evidence>
<dbReference type="InterPro" id="IPR036852">
    <property type="entry name" value="Peptidase_S8/S53_dom_sf"/>
</dbReference>
<keyword evidence="4 5" id="KW-0720">Serine protease</keyword>
<evidence type="ECO:0000256" key="2">
    <source>
        <dbReference type="ARBA" id="ARBA00022670"/>
    </source>
</evidence>
<evidence type="ECO:0000259" key="8">
    <source>
        <dbReference type="Pfam" id="PF00082"/>
    </source>
</evidence>
<dbReference type="SUPFAM" id="SSF52743">
    <property type="entry name" value="Subtilisin-like"/>
    <property type="match status" value="1"/>
</dbReference>
<keyword evidence="6" id="KW-0472">Membrane</keyword>
<dbReference type="EMBL" id="LWCA01000270">
    <property type="protein sequence ID" value="OAF69513.1"/>
    <property type="molecule type" value="Genomic_DNA"/>
</dbReference>
<dbReference type="PRINTS" id="PR00723">
    <property type="entry name" value="SUBTILISIN"/>
</dbReference>
<dbReference type="InterPro" id="IPR015500">
    <property type="entry name" value="Peptidase_S8_subtilisin-rel"/>
</dbReference>
<feature type="active site" description="Charge relay system" evidence="5">
    <location>
        <position position="80"/>
    </location>
</feature>
<name>A0A177B789_9BILA</name>
<feature type="chain" id="PRO_5008056875" evidence="7">
    <location>
        <begin position="19"/>
        <end position="845"/>
    </location>
</feature>
<reference evidence="11 12" key="1">
    <citation type="submission" date="2016-04" db="EMBL/GenBank/DDBJ databases">
        <title>The genome of Intoshia linei affirms orthonectids as highly simplified spiralians.</title>
        <authorList>
            <person name="Mikhailov K.V."/>
            <person name="Slusarev G.S."/>
            <person name="Nikitin M.A."/>
            <person name="Logacheva M.D."/>
            <person name="Penin A."/>
            <person name="Aleoshin V."/>
            <person name="Panchin Y.V."/>
        </authorList>
    </citation>
    <scope>NUCLEOTIDE SEQUENCE [LARGE SCALE GENOMIC DNA]</scope>
    <source>
        <strain evidence="11">Intl2013</strain>
        <tissue evidence="11">Whole animal</tissue>
    </source>
</reference>
<keyword evidence="6" id="KW-0812">Transmembrane</keyword>
<dbReference type="PANTHER" id="PTHR43806">
    <property type="entry name" value="PEPTIDASE S8"/>
    <property type="match status" value="1"/>
</dbReference>
<comment type="similarity">
    <text evidence="1 5">Belongs to the peptidase S8 family.</text>
</comment>
<organism evidence="11 12">
    <name type="scientific">Intoshia linei</name>
    <dbReference type="NCBI Taxonomy" id="1819745"/>
    <lineage>
        <taxon>Eukaryota</taxon>
        <taxon>Metazoa</taxon>
        <taxon>Spiralia</taxon>
        <taxon>Lophotrochozoa</taxon>
        <taxon>Mesozoa</taxon>
        <taxon>Orthonectida</taxon>
        <taxon>Rhopaluridae</taxon>
        <taxon>Intoshia</taxon>
    </lineage>
</organism>
<evidence type="ECO:0000256" key="7">
    <source>
        <dbReference type="SAM" id="SignalP"/>
    </source>
</evidence>
<evidence type="ECO:0000313" key="11">
    <source>
        <dbReference type="EMBL" id="OAF69513.1"/>
    </source>
</evidence>
<feature type="active site" description="Charge relay system" evidence="5">
    <location>
        <position position="250"/>
    </location>
</feature>
<feature type="domain" description="Peptidase S8/S53" evidence="8">
    <location>
        <begin position="43"/>
        <end position="327"/>
    </location>
</feature>